<accession>A0ABQ8S7R5</accession>
<dbReference type="EMBL" id="JAJSOF020000033">
    <property type="protein sequence ID" value="KAJ4430089.1"/>
    <property type="molecule type" value="Genomic_DNA"/>
</dbReference>
<gene>
    <name evidence="1" type="ORF">ANN_22298</name>
</gene>
<feature type="non-terminal residue" evidence="1">
    <location>
        <position position="174"/>
    </location>
</feature>
<dbReference type="Proteomes" id="UP001148838">
    <property type="component" value="Unassembled WGS sequence"/>
</dbReference>
<comment type="caution">
    <text evidence="1">The sequence shown here is derived from an EMBL/GenBank/DDBJ whole genome shotgun (WGS) entry which is preliminary data.</text>
</comment>
<reference evidence="1 2" key="1">
    <citation type="journal article" date="2022" name="Allergy">
        <title>Genome assembly and annotation of Periplaneta americana reveal a comprehensive cockroach allergen profile.</title>
        <authorList>
            <person name="Wang L."/>
            <person name="Xiong Q."/>
            <person name="Saelim N."/>
            <person name="Wang L."/>
            <person name="Nong W."/>
            <person name="Wan A.T."/>
            <person name="Shi M."/>
            <person name="Liu X."/>
            <person name="Cao Q."/>
            <person name="Hui J.H.L."/>
            <person name="Sookrung N."/>
            <person name="Leung T.F."/>
            <person name="Tungtrongchitr A."/>
            <person name="Tsui S.K.W."/>
        </authorList>
    </citation>
    <scope>NUCLEOTIDE SEQUENCE [LARGE SCALE GENOMIC DNA]</scope>
    <source>
        <strain evidence="1">PWHHKU_190912</strain>
    </source>
</reference>
<keyword evidence="2" id="KW-1185">Reference proteome</keyword>
<name>A0ABQ8S7R5_PERAM</name>
<organism evidence="1 2">
    <name type="scientific">Periplaneta americana</name>
    <name type="common">American cockroach</name>
    <name type="synonym">Blatta americana</name>
    <dbReference type="NCBI Taxonomy" id="6978"/>
    <lineage>
        <taxon>Eukaryota</taxon>
        <taxon>Metazoa</taxon>
        <taxon>Ecdysozoa</taxon>
        <taxon>Arthropoda</taxon>
        <taxon>Hexapoda</taxon>
        <taxon>Insecta</taxon>
        <taxon>Pterygota</taxon>
        <taxon>Neoptera</taxon>
        <taxon>Polyneoptera</taxon>
        <taxon>Dictyoptera</taxon>
        <taxon>Blattodea</taxon>
        <taxon>Blattoidea</taxon>
        <taxon>Blattidae</taxon>
        <taxon>Blattinae</taxon>
        <taxon>Periplaneta</taxon>
    </lineage>
</organism>
<evidence type="ECO:0000313" key="1">
    <source>
        <dbReference type="EMBL" id="KAJ4430089.1"/>
    </source>
</evidence>
<proteinExistence type="predicted"/>
<evidence type="ECO:0000313" key="2">
    <source>
        <dbReference type="Proteomes" id="UP001148838"/>
    </source>
</evidence>
<protein>
    <submittedName>
        <fullName evidence="1">Uncharacterized protein</fullName>
    </submittedName>
</protein>
<sequence length="174" mass="20465">MTLQNKEVRVTAGGLMSQNFKVTTGIRHGDDLSAVLFNLTMDEVLKEFNLSGTTSLNKPIDQILKREDRVRHIKSLRRGWLGQVERMKYDRTPKYLLINGIIGVGKKGKPRKRWLQNVEMDLRVWELEDGMNCHSREVISRRFSQPVELRCLLLEPDWLTFLYFTNFTYQISQY</sequence>